<dbReference type="eggNOG" id="COG4403">
    <property type="taxonomic scope" value="Bacteria"/>
</dbReference>
<evidence type="ECO:0000313" key="3">
    <source>
        <dbReference type="EMBL" id="AHH96811.1"/>
    </source>
</evidence>
<dbReference type="HOGENOM" id="CLU_009398_1_1_11"/>
<dbReference type="Gene3D" id="1.50.10.10">
    <property type="match status" value="1"/>
</dbReference>
<dbReference type="InterPro" id="IPR017146">
    <property type="entry name" value="Lanti_2_LanM"/>
</dbReference>
<name>W5W8F2_9PSEU</name>
<gene>
    <name evidence="3" type="ORF">KALB_3444</name>
</gene>
<dbReference type="AlphaFoldDB" id="W5W8F2"/>
<reference evidence="3 4" key="1">
    <citation type="journal article" date="2014" name="BMC Genomics">
        <title>Complete genome sequence of producer of the glycopeptide antibiotic Aculeximycin Kutzneria albida DSM 43870T, a representative of minor genus of Pseudonocardiaceae.</title>
        <authorList>
            <person name="Rebets Y."/>
            <person name="Tokovenko B."/>
            <person name="Lushchyk I."/>
            <person name="Ruckert C."/>
            <person name="Zaburannyi N."/>
            <person name="Bechthold A."/>
            <person name="Kalinowski J."/>
            <person name="Luzhetskyy A."/>
        </authorList>
    </citation>
    <scope>NUCLEOTIDE SEQUENCE [LARGE SCALE GENOMIC DNA]</scope>
    <source>
        <strain evidence="3">DSM 43870</strain>
    </source>
</reference>
<evidence type="ECO:0000259" key="2">
    <source>
        <dbReference type="Pfam" id="PF13575"/>
    </source>
</evidence>
<dbReference type="InterPro" id="IPR007822">
    <property type="entry name" value="LANC-like"/>
</dbReference>
<dbReference type="GO" id="GO:0031179">
    <property type="term" value="P:peptide modification"/>
    <property type="evidence" value="ECO:0007669"/>
    <property type="project" value="InterPro"/>
</dbReference>
<evidence type="ECO:0000313" key="4">
    <source>
        <dbReference type="Proteomes" id="UP000019225"/>
    </source>
</evidence>
<dbReference type="SMART" id="SM01260">
    <property type="entry name" value="LANC_like"/>
    <property type="match status" value="1"/>
</dbReference>
<protein>
    <recommendedName>
        <fullName evidence="2">Lantibiotic biosynthesis protein dehydration domain-containing protein</fullName>
    </recommendedName>
</protein>
<proteinExistence type="predicted"/>
<keyword evidence="4" id="KW-1185">Reference proteome</keyword>
<feature type="binding site" evidence="1">
    <location>
        <position position="850"/>
    </location>
    <ligand>
        <name>Zn(2+)</name>
        <dbReference type="ChEBI" id="CHEBI:29105"/>
    </ligand>
</feature>
<dbReference type="Pfam" id="PF13575">
    <property type="entry name" value="DUF4135"/>
    <property type="match status" value="1"/>
</dbReference>
<dbReference type="GO" id="GO:0046872">
    <property type="term" value="F:metal ion binding"/>
    <property type="evidence" value="ECO:0007669"/>
    <property type="project" value="UniProtKB-KW"/>
</dbReference>
<dbReference type="STRING" id="1449976.KALB_3444"/>
<dbReference type="PRINTS" id="PR01950">
    <property type="entry name" value="LANCSUPER"/>
</dbReference>
<dbReference type="Proteomes" id="UP000019225">
    <property type="component" value="Chromosome"/>
</dbReference>
<dbReference type="NCBIfam" id="TIGR03897">
    <property type="entry name" value="lanti_2_LanM"/>
    <property type="match status" value="1"/>
</dbReference>
<organism evidence="3 4">
    <name type="scientific">Kutzneria albida DSM 43870</name>
    <dbReference type="NCBI Taxonomy" id="1449976"/>
    <lineage>
        <taxon>Bacteria</taxon>
        <taxon>Bacillati</taxon>
        <taxon>Actinomycetota</taxon>
        <taxon>Actinomycetes</taxon>
        <taxon>Pseudonocardiales</taxon>
        <taxon>Pseudonocardiaceae</taxon>
        <taxon>Kutzneria</taxon>
    </lineage>
</organism>
<dbReference type="SUPFAM" id="SSF158745">
    <property type="entry name" value="LanC-like"/>
    <property type="match status" value="1"/>
</dbReference>
<accession>W5W8F2</accession>
<keyword evidence="1" id="KW-0479">Metal-binding</keyword>
<keyword evidence="1" id="KW-0862">Zinc</keyword>
<dbReference type="GO" id="GO:0005975">
    <property type="term" value="P:carbohydrate metabolic process"/>
    <property type="evidence" value="ECO:0007669"/>
    <property type="project" value="InterPro"/>
</dbReference>
<dbReference type="Pfam" id="PF05147">
    <property type="entry name" value="LANC_like"/>
    <property type="match status" value="1"/>
</dbReference>
<feature type="domain" description="Lantibiotic biosynthesis protein dehydration" evidence="2">
    <location>
        <begin position="135"/>
        <end position="524"/>
    </location>
</feature>
<dbReference type="InterPro" id="IPR012341">
    <property type="entry name" value="6hp_glycosidase-like_sf"/>
</dbReference>
<dbReference type="KEGG" id="kal:KALB_3444"/>
<dbReference type="OrthoDB" id="9148343at2"/>
<dbReference type="RefSeq" id="WP_025356932.1">
    <property type="nucleotide sequence ID" value="NZ_CP007155.1"/>
</dbReference>
<dbReference type="PRINTS" id="PR01955">
    <property type="entry name" value="LANCFRANKIA"/>
</dbReference>
<sequence>MESLVDVQSAPAGHEEVYSLEKAVRIAQEPVIPEVLAPVLEAARRDVIDILTLRGRQVVTGVVADSLDWFRQILARLTNLVVIQRFSSFHLIVEPLWRPPQAPPGDAGRGASRRVLDSYIAWERSEQLLSEQGPYPEMARLVQVARQNWLAAVVELVERVHEHRAAVAELAGCRAVALGPLTGAQFGISDPHDGGRTAAILSFSDRKVVYKPRSIDGEIGWTAAVTDIVGASLGLPVRQLRTAGFTGYGFMEYLAPAPCATAEAVHRCYLRYGALLALAHALGSCDLHHENVIVSGEHPVVIDAEPLLRARLAVSSQGQSRLAFEQNLSLEGLQARESVLELGMLPLTMRSPIPASGAEVAEEYEIGALCAYAMSPIRDLVPCARGSDDLQVRFVRLAAERFPNLPTLNGEPALPHDFVESIVAGFESTHRYLRGHRARHLGAGGLLAGLASSRLRLLARPTMDYATVLSRSLNPEPLRSFEARSQLISRDLRHLAAQRFDRVLALADHETASLLAGDIPRFEVGAGTAHLGQVPLLTTAEEGARARWAALDAFDQRLQVASIRERLLRRERDVADSVPRSTGTAALREHAYAVAALLAEAIRSPEADPHWVHVGYAAGFGATMVHADRESLYEGAAGTALLLAEAGRHAGEPDWVRLATGVFGPIVRGQTPASLRRSGGLGRGLGGLLYAMVRVADASGDQALLDAAGRLAVEHGPVLARQDELDEVLHGRAGMLLALLALHDRQPSTRLGAVLNLLAQELLARAVHDEHGTHWPVAGGHPMPNASHGAVGIAMALARWAALRGDEQAVTAVQGALRFDNTFWLAENQGWRDARLVEVEPDRRTSWAWCNGRSGALLARLAVADALGLPFLADRVPEALRAPAADVLAEVAPGLCCGTPGAVDALLRVEQEVVSSELSARVGDAVRLVATKAPQSHYSTLTASLFAGTAGLAFALLRAADPTRVDSVLWFG</sequence>
<dbReference type="InterPro" id="IPR025410">
    <property type="entry name" value="Lant_dehyd"/>
</dbReference>
<dbReference type="EMBL" id="CP007155">
    <property type="protein sequence ID" value="AHH96811.1"/>
    <property type="molecule type" value="Genomic_DNA"/>
</dbReference>
<feature type="binding site" evidence="1">
    <location>
        <position position="896"/>
    </location>
    <ligand>
        <name>Zn(2+)</name>
        <dbReference type="ChEBI" id="CHEBI:29105"/>
    </ligand>
</feature>
<evidence type="ECO:0000256" key="1">
    <source>
        <dbReference type="PIRSR" id="PIRSR607822-1"/>
    </source>
</evidence>